<proteinExistence type="predicted"/>
<accession>A0A8S5PPU5</accession>
<dbReference type="Pfam" id="PF07463">
    <property type="entry name" value="NUMOD4"/>
    <property type="match status" value="1"/>
</dbReference>
<reference evidence="2" key="1">
    <citation type="journal article" date="2021" name="Proc. Natl. Acad. Sci. U.S.A.">
        <title>A Catalog of Tens of Thousands of Viruses from Human Metagenomes Reveals Hidden Associations with Chronic Diseases.</title>
        <authorList>
            <person name="Tisza M.J."/>
            <person name="Buck C.B."/>
        </authorList>
    </citation>
    <scope>NUCLEOTIDE SEQUENCE</scope>
    <source>
        <strain evidence="2">CtZro7</strain>
    </source>
</reference>
<evidence type="ECO:0000259" key="1">
    <source>
        <dbReference type="SMART" id="SM00507"/>
    </source>
</evidence>
<dbReference type="SMART" id="SM00507">
    <property type="entry name" value="HNHc"/>
    <property type="match status" value="1"/>
</dbReference>
<dbReference type="GO" id="GO:0016788">
    <property type="term" value="F:hydrolase activity, acting on ester bonds"/>
    <property type="evidence" value="ECO:0007669"/>
    <property type="project" value="InterPro"/>
</dbReference>
<organism evidence="2">
    <name type="scientific">Siphoviridae sp. ctZro7</name>
    <dbReference type="NCBI Taxonomy" id="2825561"/>
    <lineage>
        <taxon>Viruses</taxon>
        <taxon>Duplodnaviria</taxon>
        <taxon>Heunggongvirae</taxon>
        <taxon>Uroviricota</taxon>
        <taxon>Caudoviricetes</taxon>
    </lineage>
</organism>
<keyword evidence="2" id="KW-0255">Endonuclease</keyword>
<dbReference type="Pfam" id="PF13392">
    <property type="entry name" value="HNH_3"/>
    <property type="match status" value="1"/>
</dbReference>
<dbReference type="EMBL" id="BK015483">
    <property type="protein sequence ID" value="DAE09126.1"/>
    <property type="molecule type" value="Genomic_DNA"/>
</dbReference>
<sequence>MKDQEIWKDIQGYEGLYKISTHGRVYAYSKPKFNGFVYYNHEGRFLKLSDNGVGYKYVRLLDKEGKYKKYYIHRLVASAFIPNPDEYPQVNHKDENPGNNHLENLEWCTQKYNNRYGNRMNKQLTTMVAHKFNTPIDVYDRHGNFVCSFNFTKSAAKFAGISREKVIMECDGIADAECFVRFAYKGERPADKFAKKQRKRMCVLKIAPDNSCVSWYNTVYEAEKDNNLPRYSIYKKTKQYKNTAIINNFKYTVLTY</sequence>
<dbReference type="GO" id="GO:0004519">
    <property type="term" value="F:endonuclease activity"/>
    <property type="evidence" value="ECO:0007669"/>
    <property type="project" value="UniProtKB-KW"/>
</dbReference>
<name>A0A8S5PPU5_9CAUD</name>
<protein>
    <submittedName>
        <fullName evidence="2">Homing endonuclease</fullName>
    </submittedName>
</protein>
<dbReference type="InterPro" id="IPR010902">
    <property type="entry name" value="NUMOD4"/>
</dbReference>
<dbReference type="Gene3D" id="3.90.75.20">
    <property type="match status" value="1"/>
</dbReference>
<evidence type="ECO:0000313" key="2">
    <source>
        <dbReference type="EMBL" id="DAE09126.1"/>
    </source>
</evidence>
<keyword evidence="2" id="KW-0378">Hydrolase</keyword>
<dbReference type="SUPFAM" id="SSF54060">
    <property type="entry name" value="His-Me finger endonucleases"/>
    <property type="match status" value="1"/>
</dbReference>
<keyword evidence="2" id="KW-0540">Nuclease</keyword>
<dbReference type="InterPro" id="IPR003615">
    <property type="entry name" value="HNH_nuc"/>
</dbReference>
<feature type="domain" description="HNH nuclease" evidence="1">
    <location>
        <begin position="66"/>
        <end position="114"/>
    </location>
</feature>
<dbReference type="InterPro" id="IPR044925">
    <property type="entry name" value="His-Me_finger_sf"/>
</dbReference>